<organism evidence="2 3">
    <name type="scientific">Rothia nasimurium</name>
    <dbReference type="NCBI Taxonomy" id="85336"/>
    <lineage>
        <taxon>Bacteria</taxon>
        <taxon>Bacillati</taxon>
        <taxon>Actinomycetota</taxon>
        <taxon>Actinomycetes</taxon>
        <taxon>Micrococcales</taxon>
        <taxon>Micrococcaceae</taxon>
        <taxon>Rothia</taxon>
    </lineage>
</organism>
<feature type="signal peptide" evidence="1">
    <location>
        <begin position="1"/>
        <end position="25"/>
    </location>
</feature>
<gene>
    <name evidence="2" type="ORF">E4U03_05660</name>
</gene>
<evidence type="ECO:0000313" key="3">
    <source>
        <dbReference type="Proteomes" id="UP000297951"/>
    </source>
</evidence>
<dbReference type="AlphaFoldDB" id="A0A4Y9F3W1"/>
<keyword evidence="1" id="KW-0732">Signal</keyword>
<dbReference type="Proteomes" id="UP000297951">
    <property type="component" value="Unassembled WGS sequence"/>
</dbReference>
<protein>
    <submittedName>
        <fullName evidence="2">Uncharacterized protein</fullName>
    </submittedName>
</protein>
<reference evidence="2 3" key="1">
    <citation type="submission" date="2019-03" db="EMBL/GenBank/DDBJ databases">
        <title>Diversity of the mouse oral microbiome.</title>
        <authorList>
            <person name="Joseph S."/>
            <person name="Aduse-Opoku J."/>
            <person name="Curtis M."/>
            <person name="Wade W."/>
            <person name="Hashim A."/>
        </authorList>
    </citation>
    <scope>NUCLEOTIDE SEQUENCE [LARGE SCALE GENOMIC DNA]</scope>
    <source>
        <strain evidence="3">irhom_31</strain>
    </source>
</reference>
<evidence type="ECO:0000313" key="2">
    <source>
        <dbReference type="EMBL" id="TFU22522.1"/>
    </source>
</evidence>
<accession>A0A4Y9F3W1</accession>
<comment type="caution">
    <text evidence="2">The sequence shown here is derived from an EMBL/GenBank/DDBJ whole genome shotgun (WGS) entry which is preliminary data.</text>
</comment>
<sequence length="170" mass="17752">MKKTLSAAALGALVATGLATAPAQAAPAPTSVDVYTNATSFAPVPGLATIGQLYIGNSGSASGNLPGGTRFYVTVEDMSGAPVKHTSLTLTTPTSTKMKIARVNSHTFMVTLRGELGPGEQVRLDWAHGHYLNHSKRNKIVVTTDYIPNSAQDTNPANNSSVYDNYGFGI</sequence>
<dbReference type="RefSeq" id="WP_135012308.1">
    <property type="nucleotide sequence ID" value="NZ_JADGLK010000016.1"/>
</dbReference>
<proteinExistence type="predicted"/>
<feature type="chain" id="PRO_5021224168" evidence="1">
    <location>
        <begin position="26"/>
        <end position="170"/>
    </location>
</feature>
<name>A0A4Y9F3W1_9MICC</name>
<evidence type="ECO:0000256" key="1">
    <source>
        <dbReference type="SAM" id="SignalP"/>
    </source>
</evidence>
<dbReference type="EMBL" id="SPQC01000016">
    <property type="protein sequence ID" value="TFU22522.1"/>
    <property type="molecule type" value="Genomic_DNA"/>
</dbReference>